<evidence type="ECO:0000313" key="3">
    <source>
        <dbReference type="Proteomes" id="UP000006056"/>
    </source>
</evidence>
<reference evidence="2 3" key="1">
    <citation type="submission" date="2012-06" db="EMBL/GenBank/DDBJ databases">
        <title>Complete genome of Terriglobus roseus DSM 18391.</title>
        <authorList>
            <consortium name="US DOE Joint Genome Institute (JGI-PGF)"/>
            <person name="Lucas S."/>
            <person name="Copeland A."/>
            <person name="Lapidus A."/>
            <person name="Glavina del Rio T."/>
            <person name="Dalin E."/>
            <person name="Tice H."/>
            <person name="Bruce D."/>
            <person name="Goodwin L."/>
            <person name="Pitluck S."/>
            <person name="Peters L."/>
            <person name="Mikhailova N."/>
            <person name="Munk A.C.C."/>
            <person name="Kyrpides N."/>
            <person name="Mavromatis K."/>
            <person name="Ivanova N."/>
            <person name="Brettin T."/>
            <person name="Detter J.C."/>
            <person name="Han C."/>
            <person name="Larimer F."/>
            <person name="Land M."/>
            <person name="Hauser L."/>
            <person name="Markowitz V."/>
            <person name="Cheng J.-F."/>
            <person name="Hugenholtz P."/>
            <person name="Woyke T."/>
            <person name="Wu D."/>
            <person name="Brambilla E."/>
            <person name="Klenk H.-P."/>
            <person name="Eisen J.A."/>
        </authorList>
    </citation>
    <scope>NUCLEOTIDE SEQUENCE [LARGE SCALE GENOMIC DNA]</scope>
    <source>
        <strain evidence="3">DSM 18391 / NRRL B-41598 / KBS 63</strain>
    </source>
</reference>
<dbReference type="Gene3D" id="3.40.50.1010">
    <property type="entry name" value="5'-nuclease"/>
    <property type="match status" value="1"/>
</dbReference>
<protein>
    <submittedName>
        <fullName evidence="2">Putative nucleic acid-binding protein, contains PIN domain</fullName>
    </submittedName>
</protein>
<evidence type="ECO:0000259" key="1">
    <source>
        <dbReference type="Pfam" id="PF01850"/>
    </source>
</evidence>
<accession>I3ZJP9</accession>
<dbReference type="STRING" id="926566.Terro_3249"/>
<dbReference type="KEGG" id="trs:Terro_3249"/>
<dbReference type="Proteomes" id="UP000006056">
    <property type="component" value="Chromosome"/>
</dbReference>
<dbReference type="HOGENOM" id="CLU_146668_0_0_0"/>
<gene>
    <name evidence="2" type="ordered locus">Terro_3249</name>
</gene>
<dbReference type="SUPFAM" id="SSF88723">
    <property type="entry name" value="PIN domain-like"/>
    <property type="match status" value="1"/>
</dbReference>
<keyword evidence="3" id="KW-1185">Reference proteome</keyword>
<dbReference type="InterPro" id="IPR002716">
    <property type="entry name" value="PIN_dom"/>
</dbReference>
<evidence type="ECO:0000313" key="2">
    <source>
        <dbReference type="EMBL" id="AFL89467.1"/>
    </source>
</evidence>
<dbReference type="Pfam" id="PF01850">
    <property type="entry name" value="PIN"/>
    <property type="match status" value="1"/>
</dbReference>
<organism evidence="2 3">
    <name type="scientific">Terriglobus roseus (strain DSM 18391 / NRRL B-41598 / KBS 63)</name>
    <dbReference type="NCBI Taxonomy" id="926566"/>
    <lineage>
        <taxon>Bacteria</taxon>
        <taxon>Pseudomonadati</taxon>
        <taxon>Acidobacteriota</taxon>
        <taxon>Terriglobia</taxon>
        <taxon>Terriglobales</taxon>
        <taxon>Acidobacteriaceae</taxon>
        <taxon>Terriglobus</taxon>
    </lineage>
</organism>
<sequence>MTRYFPDVNVVVSLSIAGHRHFEAANGWYDAVGRPLLHVCRLTQLGVLRQLTLEASTGLEVRSNNDAKKFLAELTQQGYLELVPEPGGLDELFLKRAEFGKPAPNRWADAYLSSFATAAGLRLVTFDKALASYTPDCTLLAV</sequence>
<dbReference type="eggNOG" id="COG1848">
    <property type="taxonomic scope" value="Bacteria"/>
</dbReference>
<dbReference type="InterPro" id="IPR029060">
    <property type="entry name" value="PIN-like_dom_sf"/>
</dbReference>
<dbReference type="AlphaFoldDB" id="I3ZJP9"/>
<dbReference type="EMBL" id="CP003379">
    <property type="protein sequence ID" value="AFL89467.1"/>
    <property type="molecule type" value="Genomic_DNA"/>
</dbReference>
<proteinExistence type="predicted"/>
<dbReference type="RefSeq" id="WP_014786728.1">
    <property type="nucleotide sequence ID" value="NC_018014.1"/>
</dbReference>
<dbReference type="OrthoDB" id="128866at2"/>
<name>I3ZJP9_TERRK</name>
<feature type="domain" description="PIN" evidence="1">
    <location>
        <begin position="4"/>
        <end position="132"/>
    </location>
</feature>